<dbReference type="GeneID" id="19242811"/>
<accession>U1GH64</accession>
<dbReference type="EMBL" id="KE720675">
    <property type="protein sequence ID" value="ERF77027.1"/>
    <property type="molecule type" value="Genomic_DNA"/>
</dbReference>
<evidence type="ECO:0000313" key="2">
    <source>
        <dbReference type="Proteomes" id="UP000019373"/>
    </source>
</evidence>
<dbReference type="AlphaFoldDB" id="U1GH64"/>
<proteinExistence type="predicted"/>
<organism evidence="1 2">
    <name type="scientific">Endocarpon pusillum (strain Z07020 / HMAS-L-300199)</name>
    <name type="common">Lichen-forming fungus</name>
    <dbReference type="NCBI Taxonomy" id="1263415"/>
    <lineage>
        <taxon>Eukaryota</taxon>
        <taxon>Fungi</taxon>
        <taxon>Dikarya</taxon>
        <taxon>Ascomycota</taxon>
        <taxon>Pezizomycotina</taxon>
        <taxon>Eurotiomycetes</taxon>
        <taxon>Chaetothyriomycetidae</taxon>
        <taxon>Verrucariales</taxon>
        <taxon>Verrucariaceae</taxon>
        <taxon>Endocarpon</taxon>
    </lineage>
</organism>
<gene>
    <name evidence="1" type="ORF">EPUS_07933</name>
</gene>
<name>U1GH64_ENDPU</name>
<sequence>MIGRALSWGGWDARKVEQVLYGYYYNADTVLYISTAQPEPQLLAARVKKVYDLTIHSDLNKSIDHGQPFHNIVNYRLHQEFYSHLPSHGWSLANLPTQIKDQLPPVPAELVSEGVLITWLYTLENPSIYKDINSALVADDEKRLQPWMPMILIGIQYAGDQPVRGRNYDVSRLQNHQIPIRFLAHPRRLPRPQICFDLFI</sequence>
<dbReference type="Proteomes" id="UP000019373">
    <property type="component" value="Unassembled WGS sequence"/>
</dbReference>
<dbReference type="RefSeq" id="XP_007785615.1">
    <property type="nucleotide sequence ID" value="XM_007787425.1"/>
</dbReference>
<dbReference type="HOGENOM" id="CLU_1366240_0_0_1"/>
<protein>
    <submittedName>
        <fullName evidence="1">Uncharacterized protein</fullName>
    </submittedName>
</protein>
<reference evidence="2" key="1">
    <citation type="journal article" date="2014" name="BMC Genomics">
        <title>Genome characteristics reveal the impact of lichenization on lichen-forming fungus Endocarpon pusillum Hedwig (Verrucariales, Ascomycota).</title>
        <authorList>
            <person name="Wang Y.-Y."/>
            <person name="Liu B."/>
            <person name="Zhang X.-Y."/>
            <person name="Zhou Q.-M."/>
            <person name="Zhang T."/>
            <person name="Li H."/>
            <person name="Yu Y.-F."/>
            <person name="Zhang X.-L."/>
            <person name="Hao X.-Y."/>
            <person name="Wang M."/>
            <person name="Wang L."/>
            <person name="Wei J.-C."/>
        </authorList>
    </citation>
    <scope>NUCLEOTIDE SEQUENCE [LARGE SCALE GENOMIC DNA]</scope>
    <source>
        <strain evidence="2">Z07020 / HMAS-L-300199</strain>
    </source>
</reference>
<evidence type="ECO:0000313" key="1">
    <source>
        <dbReference type="EMBL" id="ERF77027.1"/>
    </source>
</evidence>
<keyword evidence="2" id="KW-1185">Reference proteome</keyword>
<dbReference type="OrthoDB" id="423533at2759"/>